<dbReference type="SUPFAM" id="SSF51182">
    <property type="entry name" value="RmlC-like cupins"/>
    <property type="match status" value="1"/>
</dbReference>
<sequence>MSDLEGKFFTRENMVVEKLERGIHHWFSRPDLTGSKDLIVVRVEVGPGGGHPFHFHPDMDEVIYILSGKAEQWIQQEKKFLQPGESVFVPKKMVHATFNTTDETLSFLAILGPAADLEGSMVYVDDQEPWASIK</sequence>
<gene>
    <name evidence="3" type="ORF">L6773_16735</name>
</gene>
<keyword evidence="4" id="KW-1185">Reference proteome</keyword>
<evidence type="ECO:0000256" key="1">
    <source>
        <dbReference type="ARBA" id="ARBA00022723"/>
    </source>
</evidence>
<dbReference type="EMBL" id="JAKLWS010000028">
    <property type="protein sequence ID" value="MCG2590226.1"/>
    <property type="molecule type" value="Genomic_DNA"/>
</dbReference>
<keyword evidence="1" id="KW-0479">Metal-binding</keyword>
<dbReference type="PANTHER" id="PTHR35848">
    <property type="entry name" value="OXALATE-BINDING PROTEIN"/>
    <property type="match status" value="1"/>
</dbReference>
<comment type="caution">
    <text evidence="3">The sequence shown here is derived from an EMBL/GenBank/DDBJ whole genome shotgun (WGS) entry which is preliminary data.</text>
</comment>
<dbReference type="InterPro" id="IPR051610">
    <property type="entry name" value="GPI/OXD"/>
</dbReference>
<accession>A0ABS9KHA7</accession>
<dbReference type="InterPro" id="IPR014710">
    <property type="entry name" value="RmlC-like_jellyroll"/>
</dbReference>
<feature type="domain" description="Cupin type-2" evidence="2">
    <location>
        <begin position="42"/>
        <end position="110"/>
    </location>
</feature>
<dbReference type="CDD" id="cd02208">
    <property type="entry name" value="cupin_RmlC-like"/>
    <property type="match status" value="1"/>
</dbReference>
<dbReference type="PANTHER" id="PTHR35848:SF6">
    <property type="entry name" value="CUPIN TYPE-2 DOMAIN-CONTAINING PROTEIN"/>
    <property type="match status" value="1"/>
</dbReference>
<dbReference type="InterPro" id="IPR013096">
    <property type="entry name" value="Cupin_2"/>
</dbReference>
<reference evidence="3" key="2">
    <citation type="submission" date="2024-05" db="EMBL/GenBank/DDBJ databases">
        <title>Rhodohalobacter halophilus gen. nov., sp. nov., a moderately halophilic member of the family Balneolaceae.</title>
        <authorList>
            <person name="Xia J."/>
        </authorList>
    </citation>
    <scope>NUCLEOTIDE SEQUENCE</scope>
    <source>
        <strain evidence="3">WB101</strain>
    </source>
</reference>
<reference evidence="3" key="1">
    <citation type="submission" date="2022-01" db="EMBL/GenBank/DDBJ databases">
        <authorList>
            <person name="Wang Y."/>
        </authorList>
    </citation>
    <scope>NUCLEOTIDE SEQUENCE</scope>
    <source>
        <strain evidence="3">WB101</strain>
    </source>
</reference>
<dbReference type="Proteomes" id="UP001165366">
    <property type="component" value="Unassembled WGS sequence"/>
</dbReference>
<dbReference type="Pfam" id="PF07883">
    <property type="entry name" value="Cupin_2"/>
    <property type="match status" value="1"/>
</dbReference>
<organism evidence="3 4">
    <name type="scientific">Rhodohalobacter sulfatireducens</name>
    <dbReference type="NCBI Taxonomy" id="2911366"/>
    <lineage>
        <taxon>Bacteria</taxon>
        <taxon>Pseudomonadati</taxon>
        <taxon>Balneolota</taxon>
        <taxon>Balneolia</taxon>
        <taxon>Balneolales</taxon>
        <taxon>Balneolaceae</taxon>
        <taxon>Rhodohalobacter</taxon>
    </lineage>
</organism>
<evidence type="ECO:0000259" key="2">
    <source>
        <dbReference type="Pfam" id="PF07883"/>
    </source>
</evidence>
<dbReference type="RefSeq" id="WP_237855589.1">
    <property type="nucleotide sequence ID" value="NZ_JAKLWS010000028.1"/>
</dbReference>
<dbReference type="InterPro" id="IPR011051">
    <property type="entry name" value="RmlC_Cupin_sf"/>
</dbReference>
<dbReference type="Gene3D" id="2.60.120.10">
    <property type="entry name" value="Jelly Rolls"/>
    <property type="match status" value="1"/>
</dbReference>
<evidence type="ECO:0000313" key="4">
    <source>
        <dbReference type="Proteomes" id="UP001165366"/>
    </source>
</evidence>
<evidence type="ECO:0000313" key="3">
    <source>
        <dbReference type="EMBL" id="MCG2590226.1"/>
    </source>
</evidence>
<proteinExistence type="predicted"/>
<name>A0ABS9KHA7_9BACT</name>
<protein>
    <submittedName>
        <fullName evidence="3">Cupin domain-containing protein</fullName>
    </submittedName>
</protein>